<dbReference type="GO" id="GO:0003676">
    <property type="term" value="F:nucleic acid binding"/>
    <property type="evidence" value="ECO:0007669"/>
    <property type="project" value="InterPro"/>
</dbReference>
<accession>A0A438FUX6</accession>
<dbReference type="Pfam" id="PF14223">
    <property type="entry name" value="Retrotran_gag_2"/>
    <property type="match status" value="1"/>
</dbReference>
<dbReference type="SUPFAM" id="SSF57756">
    <property type="entry name" value="Retrovirus zinc finger-like domains"/>
    <property type="match status" value="1"/>
</dbReference>
<evidence type="ECO:0000259" key="6">
    <source>
        <dbReference type="PROSITE" id="PS50994"/>
    </source>
</evidence>
<dbReference type="InterPro" id="IPR001878">
    <property type="entry name" value="Znf_CCHC"/>
</dbReference>
<dbReference type="GO" id="GO:0016787">
    <property type="term" value="F:hydrolase activity"/>
    <property type="evidence" value="ECO:0007669"/>
    <property type="project" value="UniProtKB-KW"/>
</dbReference>
<evidence type="ECO:0000256" key="3">
    <source>
        <dbReference type="PROSITE-ProRule" id="PRU00047"/>
    </source>
</evidence>
<keyword evidence="2" id="KW-0378">Hydrolase</keyword>
<proteinExistence type="predicted"/>
<name>A0A438FUX6_VITVI</name>
<evidence type="ECO:0000313" key="8">
    <source>
        <dbReference type="Proteomes" id="UP000288805"/>
    </source>
</evidence>
<dbReference type="GO" id="GO:0015074">
    <property type="term" value="P:DNA integration"/>
    <property type="evidence" value="ECO:0007669"/>
    <property type="project" value="InterPro"/>
</dbReference>
<evidence type="ECO:0000259" key="5">
    <source>
        <dbReference type="PROSITE" id="PS50158"/>
    </source>
</evidence>
<sequence length="734" mass="84067">MERARYNCARLDFALREDRPSDLTSASTAEQRSTMEKWERSNRMSLMIMKHSIPEAIRGAIPEETQAKAFLDQIANRFATNEKVETSTILSKLVSMRYKGKENIREYIMEMSNLVTRLKALKLELSENILVHLVLISLPTQFSPFKISYNTQKEKWTLNELIAQCVQEEERLKQEKIESAHLASTSQGFGTNKKRKRDNKGKQTAVSETSKQKEQKKQDKEITCFFCKKAGHMKKTCTKYAAWSEKKGATTHISVTMQGCLRSRMPTDGERYIYVGNGTRLQSRLLVFSDYNDYSRYGYLYLIHEKSQSLDVFKNFKAEVENQLSKKIKAVKSDRGGEYYGRYDGSGEQRPGPFAKYLIDCGIVPQYTMPGTPSQNGVAERRNRTLKDMVRSMISHSTLPESLWGEAIKTAVYILNRVPRKAVAKTPYELWTSKKPSIRHLHVWGCPAEARPYKPNEKKLDSRTVSCYFEGYSERSRGFKFYDLSTRSFFETGNAKFIEDSITGIQDTPEIPPTQVMEPIQVHQEVTQQPQEPQVQVPLRRSTRERRSTISDDYVVYLQEHEDSFRIIMALVAHYDLELHQMDVKTAFLNGNIDDTIYMVQPENFESKDSKQLDLGNASFVLGIQIHRDRSRGDTPVAKGDKFSLHQCPKNELEKKDMERFPYASAVGSLMYAQVCTRPDIAYIVGMLGQIFKSSHLEVVGYSDSDFAGCLDSRRSTSGYIFMLAGGTVSWKSV</sequence>
<dbReference type="InterPro" id="IPR057670">
    <property type="entry name" value="SH3_retrovirus"/>
</dbReference>
<dbReference type="InterPro" id="IPR001584">
    <property type="entry name" value="Integrase_cat-core"/>
</dbReference>
<protein>
    <submittedName>
        <fullName evidence="7">Retrovirus-related Pol polyprotein from transposon TNT 1-94</fullName>
    </submittedName>
</protein>
<dbReference type="GO" id="GO:0008270">
    <property type="term" value="F:zinc ion binding"/>
    <property type="evidence" value="ECO:0007669"/>
    <property type="project" value="UniProtKB-KW"/>
</dbReference>
<dbReference type="InterPro" id="IPR012337">
    <property type="entry name" value="RNaseH-like_sf"/>
</dbReference>
<keyword evidence="3" id="KW-0863">Zinc-finger</keyword>
<reference evidence="7 8" key="1">
    <citation type="journal article" date="2018" name="PLoS Genet.">
        <title>Population sequencing reveals clonal diversity and ancestral inbreeding in the grapevine cultivar Chardonnay.</title>
        <authorList>
            <person name="Roach M.J."/>
            <person name="Johnson D.L."/>
            <person name="Bohlmann J."/>
            <person name="van Vuuren H.J."/>
            <person name="Jones S.J."/>
            <person name="Pretorius I.S."/>
            <person name="Schmidt S.A."/>
            <person name="Borneman A.R."/>
        </authorList>
    </citation>
    <scope>NUCLEOTIDE SEQUENCE [LARGE SCALE GENOMIC DNA]</scope>
    <source>
        <strain evidence="8">cv. Chardonnay</strain>
        <tissue evidence="7">Leaf</tissue>
    </source>
</reference>
<dbReference type="SMART" id="SM00343">
    <property type="entry name" value="ZnF_C2HC"/>
    <property type="match status" value="1"/>
</dbReference>
<evidence type="ECO:0000256" key="1">
    <source>
        <dbReference type="ARBA" id="ARBA00022723"/>
    </source>
</evidence>
<dbReference type="EMBL" id="QGNW01000733">
    <property type="protein sequence ID" value="RVW63749.1"/>
    <property type="molecule type" value="Genomic_DNA"/>
</dbReference>
<dbReference type="PROSITE" id="PS50994">
    <property type="entry name" value="INTEGRASE"/>
    <property type="match status" value="1"/>
</dbReference>
<dbReference type="Proteomes" id="UP000288805">
    <property type="component" value="Unassembled WGS sequence"/>
</dbReference>
<dbReference type="SUPFAM" id="SSF53098">
    <property type="entry name" value="Ribonuclease H-like"/>
    <property type="match status" value="1"/>
</dbReference>
<keyword evidence="3" id="KW-0862">Zinc</keyword>
<gene>
    <name evidence="7" type="primary">POLX_1915</name>
    <name evidence="7" type="ORF">CK203_052761</name>
</gene>
<dbReference type="PROSITE" id="PS50158">
    <property type="entry name" value="ZF_CCHC"/>
    <property type="match status" value="1"/>
</dbReference>
<dbReference type="InterPro" id="IPR036875">
    <property type="entry name" value="Znf_CCHC_sf"/>
</dbReference>
<dbReference type="AlphaFoldDB" id="A0A438FUX6"/>
<dbReference type="InterPro" id="IPR036397">
    <property type="entry name" value="RNaseH_sf"/>
</dbReference>
<dbReference type="CDD" id="cd09272">
    <property type="entry name" value="RNase_HI_RT_Ty1"/>
    <property type="match status" value="1"/>
</dbReference>
<evidence type="ECO:0000256" key="2">
    <source>
        <dbReference type="ARBA" id="ARBA00022801"/>
    </source>
</evidence>
<dbReference type="InterPro" id="IPR013103">
    <property type="entry name" value="RVT_2"/>
</dbReference>
<feature type="region of interest" description="Disordered" evidence="4">
    <location>
        <begin position="183"/>
        <end position="214"/>
    </location>
</feature>
<dbReference type="Pfam" id="PF25597">
    <property type="entry name" value="SH3_retrovirus"/>
    <property type="match status" value="1"/>
</dbReference>
<evidence type="ECO:0000313" key="7">
    <source>
        <dbReference type="EMBL" id="RVW63749.1"/>
    </source>
</evidence>
<organism evidence="7 8">
    <name type="scientific">Vitis vinifera</name>
    <name type="common">Grape</name>
    <dbReference type="NCBI Taxonomy" id="29760"/>
    <lineage>
        <taxon>Eukaryota</taxon>
        <taxon>Viridiplantae</taxon>
        <taxon>Streptophyta</taxon>
        <taxon>Embryophyta</taxon>
        <taxon>Tracheophyta</taxon>
        <taxon>Spermatophyta</taxon>
        <taxon>Magnoliopsida</taxon>
        <taxon>eudicotyledons</taxon>
        <taxon>Gunneridae</taxon>
        <taxon>Pentapetalae</taxon>
        <taxon>rosids</taxon>
        <taxon>Vitales</taxon>
        <taxon>Vitaceae</taxon>
        <taxon>Viteae</taxon>
        <taxon>Vitis</taxon>
    </lineage>
</organism>
<feature type="domain" description="Integrase catalytic" evidence="6">
    <location>
        <begin position="262"/>
        <end position="435"/>
    </location>
</feature>
<dbReference type="Gene3D" id="3.30.420.10">
    <property type="entry name" value="Ribonuclease H-like superfamily/Ribonuclease H"/>
    <property type="match status" value="1"/>
</dbReference>
<feature type="domain" description="CCHC-type" evidence="5">
    <location>
        <begin position="224"/>
        <end position="239"/>
    </location>
</feature>
<dbReference type="InterPro" id="IPR039537">
    <property type="entry name" value="Retrotran_Ty1/copia-like"/>
</dbReference>
<dbReference type="PANTHER" id="PTHR42648:SF28">
    <property type="entry name" value="TRANSPOSON-ENCODED PROTEIN WITH RIBONUCLEASE H-LIKE AND RETROVIRUS ZINC FINGER-LIKE DOMAINS"/>
    <property type="match status" value="1"/>
</dbReference>
<keyword evidence="1" id="KW-0479">Metal-binding</keyword>
<dbReference type="Pfam" id="PF07727">
    <property type="entry name" value="RVT_2"/>
    <property type="match status" value="1"/>
</dbReference>
<comment type="caution">
    <text evidence="7">The sequence shown here is derived from an EMBL/GenBank/DDBJ whole genome shotgun (WGS) entry which is preliminary data.</text>
</comment>
<dbReference type="PANTHER" id="PTHR42648">
    <property type="entry name" value="TRANSPOSASE, PUTATIVE-RELATED"/>
    <property type="match status" value="1"/>
</dbReference>
<evidence type="ECO:0000256" key="4">
    <source>
        <dbReference type="SAM" id="MobiDB-lite"/>
    </source>
</evidence>